<protein>
    <submittedName>
        <fullName evidence="6">LysR family transcriptional regulator</fullName>
    </submittedName>
</protein>
<name>A0ABU5IRX7_9BURK</name>
<dbReference type="InterPro" id="IPR000847">
    <property type="entry name" value="LysR_HTH_N"/>
</dbReference>
<dbReference type="InterPro" id="IPR036388">
    <property type="entry name" value="WH-like_DNA-bd_sf"/>
</dbReference>
<keyword evidence="7" id="KW-1185">Reference proteome</keyword>
<keyword evidence="3" id="KW-0238">DNA-binding</keyword>
<dbReference type="InterPro" id="IPR050950">
    <property type="entry name" value="HTH-type_LysR_regulators"/>
</dbReference>
<dbReference type="InterPro" id="IPR005119">
    <property type="entry name" value="LysR_subst-bd"/>
</dbReference>
<evidence type="ECO:0000256" key="4">
    <source>
        <dbReference type="ARBA" id="ARBA00023163"/>
    </source>
</evidence>
<feature type="domain" description="HTH lysR-type" evidence="5">
    <location>
        <begin position="1"/>
        <end position="45"/>
    </location>
</feature>
<gene>
    <name evidence="6" type="ORF">SM757_34265</name>
</gene>
<dbReference type="EMBL" id="JAXOJX010000134">
    <property type="protein sequence ID" value="MDZ5461651.1"/>
    <property type="molecule type" value="Genomic_DNA"/>
</dbReference>
<dbReference type="RefSeq" id="WP_322468752.1">
    <property type="nucleotide sequence ID" value="NZ_JAXOJX010000134.1"/>
</dbReference>
<dbReference type="Pfam" id="PF03466">
    <property type="entry name" value="LysR_substrate"/>
    <property type="match status" value="1"/>
</dbReference>
<accession>A0ABU5IRX7</accession>
<dbReference type="InterPro" id="IPR036390">
    <property type="entry name" value="WH_DNA-bd_sf"/>
</dbReference>
<comment type="caution">
    <text evidence="6">The sequence shown here is derived from an EMBL/GenBank/DDBJ whole genome shotgun (WGS) entry which is preliminary data.</text>
</comment>
<organism evidence="6 7">
    <name type="scientific">Azohydromonas lata</name>
    <dbReference type="NCBI Taxonomy" id="45677"/>
    <lineage>
        <taxon>Bacteria</taxon>
        <taxon>Pseudomonadati</taxon>
        <taxon>Pseudomonadota</taxon>
        <taxon>Betaproteobacteria</taxon>
        <taxon>Burkholderiales</taxon>
        <taxon>Sphaerotilaceae</taxon>
        <taxon>Azohydromonas</taxon>
    </lineage>
</organism>
<dbReference type="SUPFAM" id="SSF53850">
    <property type="entry name" value="Periplasmic binding protein-like II"/>
    <property type="match status" value="1"/>
</dbReference>
<dbReference type="PROSITE" id="PS50931">
    <property type="entry name" value="HTH_LYSR"/>
    <property type="match status" value="1"/>
</dbReference>
<evidence type="ECO:0000256" key="1">
    <source>
        <dbReference type="ARBA" id="ARBA00009437"/>
    </source>
</evidence>
<evidence type="ECO:0000256" key="3">
    <source>
        <dbReference type="ARBA" id="ARBA00023125"/>
    </source>
</evidence>
<sequence>ARGSEARAAQALGVSQPAVHGALQALQQALGLRLFYKSAQGTRLTPPGQTLLRRAKLAFAELRAIAGDVAAWRGEVRGRVVVGVLPLSVALFLPRAVESLLREHPNVEVQVVDGTYESLVQQLLSADVDVIAGALRAEAPPAEVRQLKLFEDELAVVARRGHPALALASPSLRALLAWEWVVPLPGTPAAAALRLAFEREGLQPPPGRLRASSPALTQAFTLQTGHLALASRAQTLAEADGAAAIVPVPLPGTARHIGLALRGTGEPAPELQRFVEHCAAAVAAVLPAVAIDKPAAPRL</sequence>
<dbReference type="Proteomes" id="UP001293718">
    <property type="component" value="Unassembled WGS sequence"/>
</dbReference>
<dbReference type="Pfam" id="PF00126">
    <property type="entry name" value="HTH_1"/>
    <property type="match status" value="1"/>
</dbReference>
<keyword evidence="2" id="KW-0805">Transcription regulation</keyword>
<feature type="non-terminal residue" evidence="6">
    <location>
        <position position="1"/>
    </location>
</feature>
<comment type="similarity">
    <text evidence="1">Belongs to the LysR transcriptional regulatory family.</text>
</comment>
<dbReference type="Gene3D" id="1.10.10.10">
    <property type="entry name" value="Winged helix-like DNA-binding domain superfamily/Winged helix DNA-binding domain"/>
    <property type="match status" value="1"/>
</dbReference>
<evidence type="ECO:0000313" key="7">
    <source>
        <dbReference type="Proteomes" id="UP001293718"/>
    </source>
</evidence>
<dbReference type="SUPFAM" id="SSF46785">
    <property type="entry name" value="Winged helix' DNA-binding domain"/>
    <property type="match status" value="1"/>
</dbReference>
<evidence type="ECO:0000259" key="5">
    <source>
        <dbReference type="PROSITE" id="PS50931"/>
    </source>
</evidence>
<dbReference type="PRINTS" id="PR00039">
    <property type="entry name" value="HTHLYSR"/>
</dbReference>
<evidence type="ECO:0000313" key="6">
    <source>
        <dbReference type="EMBL" id="MDZ5461651.1"/>
    </source>
</evidence>
<dbReference type="Gene3D" id="3.40.190.290">
    <property type="match status" value="1"/>
</dbReference>
<evidence type="ECO:0000256" key="2">
    <source>
        <dbReference type="ARBA" id="ARBA00023015"/>
    </source>
</evidence>
<dbReference type="PANTHER" id="PTHR30419:SF8">
    <property type="entry name" value="NITROGEN ASSIMILATION TRANSCRIPTIONAL ACTIVATOR-RELATED"/>
    <property type="match status" value="1"/>
</dbReference>
<dbReference type="PANTHER" id="PTHR30419">
    <property type="entry name" value="HTH-TYPE TRANSCRIPTIONAL REGULATOR YBHD"/>
    <property type="match status" value="1"/>
</dbReference>
<keyword evidence="4" id="KW-0804">Transcription</keyword>
<reference evidence="6 7" key="1">
    <citation type="submission" date="2023-11" db="EMBL/GenBank/DDBJ databases">
        <title>Draft genome of Azohydromonas lata strain H1 (DSM1123), a polyhydroxyalkanoate producer.</title>
        <authorList>
            <person name="Traversa D."/>
            <person name="D'Addabbo P."/>
            <person name="Pazzani C."/>
            <person name="Manzari C."/>
            <person name="Chiara M."/>
            <person name="Scrascia M."/>
        </authorList>
    </citation>
    <scope>NUCLEOTIDE SEQUENCE [LARGE SCALE GENOMIC DNA]</scope>
    <source>
        <strain evidence="6 7">H1</strain>
    </source>
</reference>
<proteinExistence type="inferred from homology"/>